<name>A0A1X9T5J9_9VIRU</name>
<sequence length="182" mass="21631">MGWYGNLIDYPWYRPDTRSYDYYYNLYAQGNRENLHCNNQEYEQHLKNFGHLLIRIEALIQRVLKESYDMWGTKYDLNTEWVRELTKNFSGLNSLFREYQLLRSVVSIMFEKLKISDLGNWDDSARINTASQHIQLFKLASCAADIATTLESYAGRRERYRIRHADLLEMLLKDNGYATTSV</sequence>
<reference evidence="1" key="1">
    <citation type="journal article" date="2017" name="Vet. Pathol.">
        <title>Ranid Herpesvirus 3 and Proliferative Dermatitis in Free-Ranging Wild Common Frogs (Rana Temporaria).</title>
        <authorList>
            <person name="Origgi F.C."/>
            <person name="Schmidt B.R."/>
            <person name="Lohmann P."/>
            <person name="Otten P."/>
            <person name="Akdesir E."/>
            <person name="Gaschen V."/>
            <person name="Aguilar-Bultet L."/>
            <person name="Wahli T."/>
            <person name="Sattler U."/>
            <person name="Stoffel M.H."/>
        </authorList>
    </citation>
    <scope>NUCLEOTIDE SEQUENCE [LARGE SCALE GENOMIC DNA]</scope>
    <source>
        <strain evidence="1">FO1_2015</strain>
    </source>
</reference>
<keyword evidence="2" id="KW-1185">Reference proteome</keyword>
<evidence type="ECO:0000313" key="1">
    <source>
        <dbReference type="EMBL" id="ARR28973.1"/>
    </source>
</evidence>
<dbReference type="RefSeq" id="YP_009362482.1">
    <property type="nucleotide sequence ID" value="NC_034618.1"/>
</dbReference>
<dbReference type="GeneID" id="32878307"/>
<organism evidence="1">
    <name type="scientific">Ranid herpesvirus 3</name>
    <dbReference type="NCBI Taxonomy" id="1987509"/>
    <lineage>
        <taxon>Viruses</taxon>
        <taxon>Duplodnaviria</taxon>
        <taxon>Heunggongvirae</taxon>
        <taxon>Peploviricota</taxon>
        <taxon>Herviviricetes</taxon>
        <taxon>Herpesvirales</taxon>
        <taxon>Alloherpesviridae</taxon>
        <taxon>Batravirus</taxon>
        <taxon>Batravirus ranidallo3</taxon>
    </lineage>
</organism>
<accession>A0A1X9T5J9</accession>
<evidence type="ECO:0000313" key="2">
    <source>
        <dbReference type="Proteomes" id="UP000203507"/>
    </source>
</evidence>
<dbReference type="Proteomes" id="UP000203507">
    <property type="component" value="Segment"/>
</dbReference>
<dbReference type="KEGG" id="vg:32878307"/>
<dbReference type="EMBL" id="KX832224">
    <property type="protein sequence ID" value="ARR28973.1"/>
    <property type="molecule type" value="Genomic_DNA"/>
</dbReference>
<protein>
    <submittedName>
        <fullName evidence="1">Transcription/RNA binding protein</fullName>
    </submittedName>
</protein>
<proteinExistence type="predicted"/>